<evidence type="ECO:0000313" key="1">
    <source>
        <dbReference type="EMBL" id="NKI16378.1"/>
    </source>
</evidence>
<keyword evidence="2" id="KW-1185">Reference proteome</keyword>
<comment type="caution">
    <text evidence="1">The sequence shown here is derived from an EMBL/GenBank/DDBJ whole genome shotgun (WGS) entry which is preliminary data.</text>
</comment>
<dbReference type="EMBL" id="JAAWWK010000001">
    <property type="protein sequence ID" value="NKI16378.1"/>
    <property type="molecule type" value="Genomic_DNA"/>
</dbReference>
<protein>
    <submittedName>
        <fullName evidence="1">6-phosphofructokinase</fullName>
    </submittedName>
</protein>
<dbReference type="SUPFAM" id="SSF159245">
    <property type="entry name" value="AttH-like"/>
    <property type="match status" value="1"/>
</dbReference>
<evidence type="ECO:0000313" key="2">
    <source>
        <dbReference type="Proteomes" id="UP000765845"/>
    </source>
</evidence>
<reference evidence="1 2" key="1">
    <citation type="submission" date="2020-04" db="EMBL/GenBank/DDBJ databases">
        <authorList>
            <person name="Yoon J."/>
        </authorList>
    </citation>
    <scope>NUCLEOTIDE SEQUENCE [LARGE SCALE GENOMIC DNA]</scope>
    <source>
        <strain evidence="1 2">KMU-166</strain>
    </source>
</reference>
<name>A0ABX1GB26_9GAMM</name>
<dbReference type="Proteomes" id="UP000765845">
    <property type="component" value="Unassembled WGS sequence"/>
</dbReference>
<organism evidence="1 2">
    <name type="scientific">Spongiibacter thalassae</name>
    <dbReference type="NCBI Taxonomy" id="2721624"/>
    <lineage>
        <taxon>Bacteria</taxon>
        <taxon>Pseudomonadati</taxon>
        <taxon>Pseudomonadota</taxon>
        <taxon>Gammaproteobacteria</taxon>
        <taxon>Cellvibrionales</taxon>
        <taxon>Spongiibacteraceae</taxon>
        <taxon>Spongiibacter</taxon>
    </lineage>
</organism>
<proteinExistence type="predicted"/>
<gene>
    <name evidence="1" type="ORF">HCU74_02985</name>
</gene>
<accession>A0ABX1GB26</accession>
<sequence>MEIDVNYGGSLDPEREFALAEPSGEYRYAENYMLSCYDASADIGMWLHLGTCPDDFGLWEDQVLISLPENQGLLWMTSYHRTPPECRPGGGSLSFQCVSPFQRWRVVFDGVVVHSSNAEMMSGRVRDGVKRLLNFELDVACVAPVWDTRESAMASSGRGSMEDQSWANQHYQQLIRCRGELELNGRTVVLDAMGVRDHSRGQRGHAMQHYGGHNLFTAAFPSGAGFGLMSMWTPDGATTLSVAYVVDKGQLYHADILNAPVKIDRITLSGEPLEVVLRSAIGEHVFTGVVERTVYATASDDWGMAFGADTREENLILAPSFARWRVNGEETTGLAEKSNRF</sequence>
<dbReference type="RefSeq" id="WP_168448901.1">
    <property type="nucleotide sequence ID" value="NZ_JAAWWK010000001.1"/>
</dbReference>